<dbReference type="Pfam" id="PF02782">
    <property type="entry name" value="FGGY_C"/>
    <property type="match status" value="1"/>
</dbReference>
<dbReference type="InterPro" id="IPR018485">
    <property type="entry name" value="FGGY_C"/>
</dbReference>
<dbReference type="SUPFAM" id="SSF53067">
    <property type="entry name" value="Actin-like ATPase domain"/>
    <property type="match status" value="2"/>
</dbReference>
<dbReference type="GO" id="GO:0004856">
    <property type="term" value="F:D-xylulokinase activity"/>
    <property type="evidence" value="ECO:0007669"/>
    <property type="project" value="InterPro"/>
</dbReference>
<dbReference type="Gene3D" id="3.30.420.40">
    <property type="match status" value="2"/>
</dbReference>
<dbReference type="PIRSF" id="PIRSF000538">
    <property type="entry name" value="GlpK"/>
    <property type="match status" value="1"/>
</dbReference>
<evidence type="ECO:0000313" key="8">
    <source>
        <dbReference type="EMBL" id="CAK0770836.1"/>
    </source>
</evidence>
<comment type="similarity">
    <text evidence="1">Belongs to the FGGY kinase family.</text>
</comment>
<dbReference type="InterPro" id="IPR050406">
    <property type="entry name" value="FGGY_Carb_Kinase"/>
</dbReference>
<evidence type="ECO:0000256" key="2">
    <source>
        <dbReference type="ARBA" id="ARBA00022679"/>
    </source>
</evidence>
<keyword evidence="5" id="KW-0067">ATP-binding</keyword>
<keyword evidence="4" id="KW-0418">Kinase</keyword>
<dbReference type="GO" id="GO:0005524">
    <property type="term" value="F:ATP binding"/>
    <property type="evidence" value="ECO:0007669"/>
    <property type="project" value="UniProtKB-KW"/>
</dbReference>
<dbReference type="PANTHER" id="PTHR43095:SF5">
    <property type="entry name" value="XYLULOSE KINASE"/>
    <property type="match status" value="1"/>
</dbReference>
<sequence length="483" mass="52143">MAGLYVGVDVGTQGAKAVVYDAKTKSVVSRGAHKYDIIKTSVPGRAEQHPSLWIEGGFAAIDSALSEVDRKDVRGIGISGQQHGFVPMDGDGQVIRNAKLWCDVESAEEAEHLSNEWEYSLVPGFTASKILWLKNKEPENFARLRKVLLPHDFLNYHLTGRYCMECGDASGTGLFDTANRTYDTKRMETIDKSLPDFFPELIGPNEIVGHLRPEIARELGLTGDVAVAPGSGDNQMSALGAGAVKEGTWVVSLGTSGTLFGATPIPVVDNSGGIAPFCDATGQFMPLLCTMNCTLAPEEVRKSFDMDHESITMLAEAEEAGSAGANFLPFLTGERTPNWPHSYGVITGIRQGGMRPGLLYRAALEGATFSLVNGMRMLEKYGVTAKELRVVGGGSKNRLWRRIIADAFQLPLRFPAEPESAALGGALQAAAVCAGVPVAEYVAENEPPCEEEFMEPDPSKKALYDAAFERHQSLSNALFQKRP</sequence>
<accession>A0AAV1I0V2</accession>
<evidence type="ECO:0000256" key="1">
    <source>
        <dbReference type="ARBA" id="ARBA00009156"/>
    </source>
</evidence>
<feature type="domain" description="Carbohydrate kinase FGGY N-terminal" evidence="6">
    <location>
        <begin position="4"/>
        <end position="240"/>
    </location>
</feature>
<dbReference type="PANTHER" id="PTHR43095">
    <property type="entry name" value="SUGAR KINASE"/>
    <property type="match status" value="1"/>
</dbReference>
<evidence type="ECO:0000313" key="9">
    <source>
        <dbReference type="Proteomes" id="UP001314263"/>
    </source>
</evidence>
<dbReference type="AlphaFoldDB" id="A0AAV1I0V2"/>
<proteinExistence type="inferred from homology"/>
<keyword evidence="9" id="KW-1185">Reference proteome</keyword>
<dbReference type="InterPro" id="IPR006000">
    <property type="entry name" value="Xylulokinase"/>
</dbReference>
<dbReference type="EMBL" id="CAUYUE010000004">
    <property type="protein sequence ID" value="CAK0770836.1"/>
    <property type="molecule type" value="Genomic_DNA"/>
</dbReference>
<dbReference type="InterPro" id="IPR018484">
    <property type="entry name" value="FGGY_N"/>
</dbReference>
<dbReference type="Proteomes" id="UP001314263">
    <property type="component" value="Unassembled WGS sequence"/>
</dbReference>
<comment type="caution">
    <text evidence="8">The sequence shown here is derived from an EMBL/GenBank/DDBJ whole genome shotgun (WGS) entry which is preliminary data.</text>
</comment>
<dbReference type="GO" id="GO:0005997">
    <property type="term" value="P:xylulose metabolic process"/>
    <property type="evidence" value="ECO:0007669"/>
    <property type="project" value="InterPro"/>
</dbReference>
<keyword evidence="3" id="KW-0547">Nucleotide-binding</keyword>
<reference evidence="8 9" key="1">
    <citation type="submission" date="2023-10" db="EMBL/GenBank/DDBJ databases">
        <authorList>
            <person name="Maclean D."/>
            <person name="Macfadyen A."/>
        </authorList>
    </citation>
    <scope>NUCLEOTIDE SEQUENCE [LARGE SCALE GENOMIC DNA]</scope>
</reference>
<keyword evidence="2" id="KW-0808">Transferase</keyword>
<dbReference type="NCBIfam" id="TIGR01312">
    <property type="entry name" value="XylB"/>
    <property type="match status" value="1"/>
</dbReference>
<name>A0AAV1I0V2_9CHLO</name>
<dbReference type="Pfam" id="PF00370">
    <property type="entry name" value="FGGY_N"/>
    <property type="match status" value="1"/>
</dbReference>
<dbReference type="InterPro" id="IPR043129">
    <property type="entry name" value="ATPase_NBD"/>
</dbReference>
<evidence type="ECO:0000259" key="7">
    <source>
        <dbReference type="Pfam" id="PF02782"/>
    </source>
</evidence>
<dbReference type="InterPro" id="IPR000577">
    <property type="entry name" value="Carb_kinase_FGGY"/>
</dbReference>
<evidence type="ECO:0000256" key="5">
    <source>
        <dbReference type="ARBA" id="ARBA00022840"/>
    </source>
</evidence>
<protein>
    <recommendedName>
        <fullName evidence="10">Glycerol kinase</fullName>
    </recommendedName>
</protein>
<evidence type="ECO:0000259" key="6">
    <source>
        <dbReference type="Pfam" id="PF00370"/>
    </source>
</evidence>
<organism evidence="8 9">
    <name type="scientific">Coccomyxa viridis</name>
    <dbReference type="NCBI Taxonomy" id="1274662"/>
    <lineage>
        <taxon>Eukaryota</taxon>
        <taxon>Viridiplantae</taxon>
        <taxon>Chlorophyta</taxon>
        <taxon>core chlorophytes</taxon>
        <taxon>Trebouxiophyceae</taxon>
        <taxon>Trebouxiophyceae incertae sedis</taxon>
        <taxon>Coccomyxaceae</taxon>
        <taxon>Coccomyxa</taxon>
    </lineage>
</organism>
<feature type="domain" description="Carbohydrate kinase FGGY C-terminal" evidence="7">
    <location>
        <begin position="250"/>
        <end position="431"/>
    </location>
</feature>
<dbReference type="CDD" id="cd07809">
    <property type="entry name" value="ASKHA_NBD_FGGY_BaXK-like"/>
    <property type="match status" value="1"/>
</dbReference>
<evidence type="ECO:0008006" key="10">
    <source>
        <dbReference type="Google" id="ProtNLM"/>
    </source>
</evidence>
<gene>
    <name evidence="8" type="ORF">CVIRNUC_003807</name>
</gene>
<evidence type="ECO:0000256" key="4">
    <source>
        <dbReference type="ARBA" id="ARBA00022777"/>
    </source>
</evidence>
<evidence type="ECO:0000256" key="3">
    <source>
        <dbReference type="ARBA" id="ARBA00022741"/>
    </source>
</evidence>